<dbReference type="Pfam" id="PF09374">
    <property type="entry name" value="PG_binding_3"/>
    <property type="match status" value="1"/>
</dbReference>
<dbReference type="OrthoDB" id="9815229at2"/>
<proteinExistence type="predicted"/>
<dbReference type="Pfam" id="PF05838">
    <property type="entry name" value="Glyco_hydro_108"/>
    <property type="match status" value="1"/>
</dbReference>
<dbReference type="RefSeq" id="WP_073134742.1">
    <property type="nucleotide sequence ID" value="NZ_FQZF01000011.1"/>
</dbReference>
<dbReference type="Gene3D" id="1.20.141.10">
    <property type="entry name" value="Chitosanase, subunit A, domain 1"/>
    <property type="match status" value="1"/>
</dbReference>
<feature type="domain" description="Peptidoglycan binding" evidence="2">
    <location>
        <begin position="98"/>
        <end position="181"/>
    </location>
</feature>
<evidence type="ECO:0000259" key="2">
    <source>
        <dbReference type="Pfam" id="PF09374"/>
    </source>
</evidence>
<accession>A0A1M6I970</accession>
<organism evidence="3 4">
    <name type="scientific">Muricoccus roseus</name>
    <dbReference type="NCBI Taxonomy" id="198092"/>
    <lineage>
        <taxon>Bacteria</taxon>
        <taxon>Pseudomonadati</taxon>
        <taxon>Pseudomonadota</taxon>
        <taxon>Alphaproteobacteria</taxon>
        <taxon>Acetobacterales</taxon>
        <taxon>Roseomonadaceae</taxon>
        <taxon>Muricoccus</taxon>
    </lineage>
</organism>
<evidence type="ECO:0000313" key="4">
    <source>
        <dbReference type="Proteomes" id="UP000184387"/>
    </source>
</evidence>
<gene>
    <name evidence="3" type="ORF">SAMN02745194_02272</name>
</gene>
<dbReference type="CDD" id="cd13926">
    <property type="entry name" value="N-acetylmuramidase_GH108"/>
    <property type="match status" value="1"/>
</dbReference>
<dbReference type="Proteomes" id="UP000184387">
    <property type="component" value="Unassembled WGS sequence"/>
</dbReference>
<dbReference type="STRING" id="198092.SAMN02745194_02272"/>
<dbReference type="InterPro" id="IPR008565">
    <property type="entry name" value="TtsA-like_GH18_dom"/>
</dbReference>
<protein>
    <submittedName>
        <fullName evidence="3">Predicted Peptidoglycan domain-containing protein</fullName>
    </submittedName>
</protein>
<reference evidence="3 4" key="1">
    <citation type="submission" date="2016-11" db="EMBL/GenBank/DDBJ databases">
        <authorList>
            <person name="Jaros S."/>
            <person name="Januszkiewicz K."/>
            <person name="Wedrychowicz H."/>
        </authorList>
    </citation>
    <scope>NUCLEOTIDE SEQUENCE [LARGE SCALE GENOMIC DNA]</scope>
    <source>
        <strain evidence="3 4">DSM 14916</strain>
    </source>
</reference>
<dbReference type="SUPFAM" id="SSF53955">
    <property type="entry name" value="Lysozyme-like"/>
    <property type="match status" value="1"/>
</dbReference>
<evidence type="ECO:0000313" key="3">
    <source>
        <dbReference type="EMBL" id="SHJ30987.1"/>
    </source>
</evidence>
<dbReference type="AlphaFoldDB" id="A0A1M6I970"/>
<sequence length="186" mass="20245">MSASRFATLIDGVLGREGGYSNHPSDKGGETMWGITIARARAAGYSGPMRAMPRDTAVEIYRLFYWTQPGFDRIDEVAPELAEKLLDIGVNMGAAVAGRFLQRALNHLNGRGSLYGDLVVDGICGAMTRAALNSLIQRRGKELALRVLLAMATAQQSVRYVEITEANPAQEDFAWGWQVNRVVTAA</sequence>
<dbReference type="InterPro" id="IPR018537">
    <property type="entry name" value="Peptidoglycan-bd_3"/>
</dbReference>
<name>A0A1M6I970_9PROT</name>
<evidence type="ECO:0000259" key="1">
    <source>
        <dbReference type="Pfam" id="PF05838"/>
    </source>
</evidence>
<dbReference type="InterPro" id="IPR023346">
    <property type="entry name" value="Lysozyme-like_dom_sf"/>
</dbReference>
<keyword evidence="4" id="KW-1185">Reference proteome</keyword>
<feature type="domain" description="TtsA-like Glycoside hydrolase family 108" evidence="1">
    <location>
        <begin position="11"/>
        <end position="93"/>
    </location>
</feature>
<dbReference type="EMBL" id="FQZF01000011">
    <property type="protein sequence ID" value="SHJ30987.1"/>
    <property type="molecule type" value="Genomic_DNA"/>
</dbReference>